<evidence type="ECO:0000313" key="2">
    <source>
        <dbReference type="Proteomes" id="UP001225644"/>
    </source>
</evidence>
<accession>A0ABU0B1Q1</accession>
<keyword evidence="2" id="KW-1185">Reference proteome</keyword>
<reference evidence="1 2" key="1">
    <citation type="submission" date="2023-07" db="EMBL/GenBank/DDBJ databases">
        <title>Genomic Encyclopedia of Type Strains, Phase IV (KMG-IV): sequencing the most valuable type-strain genomes for metagenomic binning, comparative biology and taxonomic classification.</title>
        <authorList>
            <person name="Goeker M."/>
        </authorList>
    </citation>
    <scope>NUCLEOTIDE SEQUENCE [LARGE SCALE GENOMIC DNA]</scope>
    <source>
        <strain evidence="1 2">DSM 12396</strain>
    </source>
</reference>
<evidence type="ECO:0000313" key="1">
    <source>
        <dbReference type="EMBL" id="MDQ0286635.1"/>
    </source>
</evidence>
<organism evidence="1 2">
    <name type="scientific">Desulfofundulus luciae</name>
    <dbReference type="NCBI Taxonomy" id="74702"/>
    <lineage>
        <taxon>Bacteria</taxon>
        <taxon>Bacillati</taxon>
        <taxon>Bacillota</taxon>
        <taxon>Clostridia</taxon>
        <taxon>Eubacteriales</taxon>
        <taxon>Peptococcaceae</taxon>
        <taxon>Desulfofundulus</taxon>
    </lineage>
</organism>
<dbReference type="Proteomes" id="UP001225644">
    <property type="component" value="Unassembled WGS sequence"/>
</dbReference>
<protein>
    <submittedName>
        <fullName evidence="1">Uncharacterized protein</fullName>
    </submittedName>
</protein>
<comment type="caution">
    <text evidence="1">The sequence shown here is derived from an EMBL/GenBank/DDBJ whole genome shotgun (WGS) entry which is preliminary data.</text>
</comment>
<proteinExistence type="predicted"/>
<gene>
    <name evidence="1" type="ORF">J2Z49_001749</name>
</gene>
<sequence>MDFFIFNGIMMDREAGNGKINVYILKQGCKTIL</sequence>
<dbReference type="EMBL" id="JAUSUX010000012">
    <property type="protein sequence ID" value="MDQ0286635.1"/>
    <property type="molecule type" value="Genomic_DNA"/>
</dbReference>
<name>A0ABU0B1Q1_9FIRM</name>